<dbReference type="InterPro" id="IPR019933">
    <property type="entry name" value="DivIVA_domain"/>
</dbReference>
<reference evidence="3" key="1">
    <citation type="journal article" date="2019" name="Int. J. Syst. Evol. Microbiol.">
        <title>The Global Catalogue of Microorganisms (GCM) 10K type strain sequencing project: providing services to taxonomists for standard genome sequencing and annotation.</title>
        <authorList>
            <consortium name="The Broad Institute Genomics Platform"/>
            <consortium name="The Broad Institute Genome Sequencing Center for Infectious Disease"/>
            <person name="Wu L."/>
            <person name="Ma J."/>
        </authorList>
    </citation>
    <scope>NUCLEOTIDE SEQUENCE [LARGE SCALE GENOMIC DNA]</scope>
    <source>
        <strain evidence="3">JCM 18532</strain>
    </source>
</reference>
<evidence type="ECO:0008006" key="4">
    <source>
        <dbReference type="Google" id="ProtNLM"/>
    </source>
</evidence>
<comment type="caution">
    <text evidence="2">The sequence shown here is derived from an EMBL/GenBank/DDBJ whole genome shotgun (WGS) entry which is preliminary data.</text>
</comment>
<dbReference type="RefSeq" id="WP_345525608.1">
    <property type="nucleotide sequence ID" value="NZ_BAABKN010000006.1"/>
</dbReference>
<organism evidence="2 3">
    <name type="scientific">Nocardioides endophyticus</name>
    <dbReference type="NCBI Taxonomy" id="1353775"/>
    <lineage>
        <taxon>Bacteria</taxon>
        <taxon>Bacillati</taxon>
        <taxon>Actinomycetota</taxon>
        <taxon>Actinomycetes</taxon>
        <taxon>Propionibacteriales</taxon>
        <taxon>Nocardioidaceae</taxon>
        <taxon>Nocardioides</taxon>
    </lineage>
</organism>
<keyword evidence="3" id="KW-1185">Reference proteome</keyword>
<dbReference type="NCBIfam" id="TIGR03544">
    <property type="entry name" value="DivI1A_domain"/>
    <property type="match status" value="2"/>
</dbReference>
<evidence type="ECO:0000313" key="3">
    <source>
        <dbReference type="Proteomes" id="UP001499882"/>
    </source>
</evidence>
<dbReference type="EMBL" id="BAABKN010000006">
    <property type="protein sequence ID" value="GAA4729330.1"/>
    <property type="molecule type" value="Genomic_DNA"/>
</dbReference>
<evidence type="ECO:0000256" key="1">
    <source>
        <dbReference type="SAM" id="MobiDB-lite"/>
    </source>
</evidence>
<feature type="region of interest" description="Disordered" evidence="1">
    <location>
        <begin position="85"/>
        <end position="115"/>
    </location>
</feature>
<sequence length="130" mass="14391">MSTDRELLIQEISHVQFTPVRLREGYDMGEVDALLERLLSALRAAEAVDELVRTARFTPVRMREGYDMGEVDQFLDRVVSAAATADHTPPRYEDASPQPTVPPSAGTVPAAPATSVVQEQRGLLARLFKR</sequence>
<evidence type="ECO:0000313" key="2">
    <source>
        <dbReference type="EMBL" id="GAA4729330.1"/>
    </source>
</evidence>
<dbReference type="Gene3D" id="6.10.250.660">
    <property type="match status" value="2"/>
</dbReference>
<proteinExistence type="predicted"/>
<accession>A0ABP8YGD5</accession>
<protein>
    <recommendedName>
        <fullName evidence="4">DivIVA domain-containing protein</fullName>
    </recommendedName>
</protein>
<gene>
    <name evidence="2" type="ORF">GCM10023350_10790</name>
</gene>
<dbReference type="Proteomes" id="UP001499882">
    <property type="component" value="Unassembled WGS sequence"/>
</dbReference>
<name>A0ABP8YGD5_9ACTN</name>